<feature type="repeat" description="ANK" evidence="1">
    <location>
        <begin position="338"/>
        <end position="370"/>
    </location>
</feature>
<comment type="caution">
    <text evidence="2">The sequence shown here is derived from an EMBL/GenBank/DDBJ whole genome shotgun (WGS) entry which is preliminary data.</text>
</comment>
<name>A0ABR1IAP9_9HYPO</name>
<evidence type="ECO:0000313" key="2">
    <source>
        <dbReference type="EMBL" id="KAK7430678.1"/>
    </source>
</evidence>
<organism evidence="2 3">
    <name type="scientific">Neonectria magnoliae</name>
    <dbReference type="NCBI Taxonomy" id="2732573"/>
    <lineage>
        <taxon>Eukaryota</taxon>
        <taxon>Fungi</taxon>
        <taxon>Dikarya</taxon>
        <taxon>Ascomycota</taxon>
        <taxon>Pezizomycotina</taxon>
        <taxon>Sordariomycetes</taxon>
        <taxon>Hypocreomycetidae</taxon>
        <taxon>Hypocreales</taxon>
        <taxon>Nectriaceae</taxon>
        <taxon>Neonectria</taxon>
    </lineage>
</organism>
<proteinExistence type="predicted"/>
<keyword evidence="1" id="KW-0040">ANK repeat</keyword>
<protein>
    <submittedName>
        <fullName evidence="2">Uncharacterized protein</fullName>
    </submittedName>
</protein>
<dbReference type="SUPFAM" id="SSF48403">
    <property type="entry name" value="Ankyrin repeat"/>
    <property type="match status" value="4"/>
</dbReference>
<dbReference type="PRINTS" id="PR01415">
    <property type="entry name" value="ANKYRIN"/>
</dbReference>
<gene>
    <name evidence="2" type="ORF">QQZ08_002722</name>
</gene>
<dbReference type="Gene3D" id="1.25.40.20">
    <property type="entry name" value="Ankyrin repeat-containing domain"/>
    <property type="match status" value="6"/>
</dbReference>
<dbReference type="PROSITE" id="PS50297">
    <property type="entry name" value="ANK_REP_REGION"/>
    <property type="match status" value="5"/>
</dbReference>
<sequence>MVLLIELGQADVNVAQKDGQTPLICVLPRRDRQIVLKLLEYGPNCKAVDRSGNNPLHLAVEYSRGPAIVEALVKAGADPSLKNREGLTPMLLLHKKTHYNSTEIADVLFSAGADVNATDRNGETLFLHWAGRHASEHIQTRSQNADLRGLIQRGAWISVRDIRGRTALHHVVQSPGFGQSDQEQWEERFKFLVGRGLDVNAVDYQGNGLLHELATFDYHHHSVSLQSTTKLWQYLVNKGLEQKNHTGRTPLHLLCAKNITQSSEEISLVDFILSRIKNVDDADNDGITPLHMAVTFGHVATMKLLNAGADPTATTSDDTDASSEPVLGVNAVTFGAEDGPTPLFYACQSGRPETVALLLAAGADVTLGKLCNAIDGFEDEDAFWRSPHQPNSGAVALKLNDTSRHVRSKQERSELPVTTRLEEIVDMLAKYGFDTSQFHNSYALAFREKRDYTARCLKDTWDKNHNEEDKAKSRDTYSALHGLMKEASIRWLKNSKHIDPGTNDKHAFLGFLARRDYYLVEELAYMGMNFLAMPRIHDTSKMPILALRHLLNAGADTSVRNNKGQSPLHVALEADAKSPGLFGSDAVRMLVEAGADVNAVDEAGQSCLGSSQHNIDTMRLLVSHGATVTADALFAAISSKRVGVLKELLAGGFNPNTRRDKLLENETGSKKNRVQSHDLFSLYQAATSMKLPWAPGPSTADEFESRTQLVRLLLAHGADPFATFLHWEGDMTKTTDTPSITVPEGYSEHTILHQVLLHVNRRDAQGRTLLLAACADGPHYVIGSHAQKEEDRIKGETIFKRLISLGADLGARDNFGRNVLHYMLGRGNICLFSEFRKLFAEVHKLKPDLINQADGDGKTPLHYAITRSMVTRSIQLPKLLLTAGANFLAFEKNGDTVLHIIAPNLHILDFCTFFEHLVEEGADVNTRNTKGETPLFALCDVPKKPVIDYRFYGFPGSEPKKLYAEEVIARLKKLGADFFARDNRGRGLLHVAAPKDVQVFEQLMQMGLDVMLEDDGHQTPIDVAIACKNKEILELFEKKD</sequence>
<feature type="repeat" description="ANK" evidence="1">
    <location>
        <begin position="856"/>
        <end position="892"/>
    </location>
</feature>
<feature type="repeat" description="ANK" evidence="1">
    <location>
        <begin position="893"/>
        <end position="929"/>
    </location>
</feature>
<feature type="repeat" description="ANK" evidence="1">
    <location>
        <begin position="51"/>
        <end position="84"/>
    </location>
</feature>
<dbReference type="Pfam" id="PF12796">
    <property type="entry name" value="Ank_2"/>
    <property type="match status" value="2"/>
</dbReference>
<reference evidence="2 3" key="1">
    <citation type="journal article" date="2025" name="Microbiol. Resour. Announc.">
        <title>Draft genome sequences for Neonectria magnoliae and Neonectria punicea, canker pathogens of Liriodendron tulipifera and Acer saccharum in West Virginia.</title>
        <authorList>
            <person name="Petronek H.M."/>
            <person name="Kasson M.T."/>
            <person name="Metheny A.M."/>
            <person name="Stauder C.M."/>
            <person name="Lovett B."/>
            <person name="Lynch S.C."/>
            <person name="Garnas J.R."/>
            <person name="Kasson L.R."/>
            <person name="Stajich J.E."/>
        </authorList>
    </citation>
    <scope>NUCLEOTIDE SEQUENCE [LARGE SCALE GENOMIC DNA]</scope>
    <source>
        <strain evidence="2 3">NRRL 64651</strain>
    </source>
</reference>
<feature type="repeat" description="ANK" evidence="1">
    <location>
        <begin position="563"/>
        <end position="602"/>
    </location>
</feature>
<keyword evidence="3" id="KW-1185">Reference proteome</keyword>
<dbReference type="InterPro" id="IPR036770">
    <property type="entry name" value="Ankyrin_rpt-contain_sf"/>
</dbReference>
<dbReference type="InterPro" id="IPR002110">
    <property type="entry name" value="Ankyrin_rpt"/>
</dbReference>
<feature type="repeat" description="ANK" evidence="1">
    <location>
        <begin position="85"/>
        <end position="120"/>
    </location>
</feature>
<dbReference type="Proteomes" id="UP001498421">
    <property type="component" value="Unassembled WGS sequence"/>
</dbReference>
<dbReference type="PANTHER" id="PTHR24118:SF99">
    <property type="entry name" value="POTE ANKYRIN DOMAIN FAMILY MEMBER 3C-RELATED"/>
    <property type="match status" value="1"/>
</dbReference>
<dbReference type="Pfam" id="PF00023">
    <property type="entry name" value="Ank"/>
    <property type="match status" value="2"/>
</dbReference>
<dbReference type="PROSITE" id="PS50088">
    <property type="entry name" value="ANK_REPEAT"/>
    <property type="match status" value="7"/>
</dbReference>
<evidence type="ECO:0000313" key="3">
    <source>
        <dbReference type="Proteomes" id="UP001498421"/>
    </source>
</evidence>
<evidence type="ECO:0000256" key="1">
    <source>
        <dbReference type="PROSITE-ProRule" id="PRU00023"/>
    </source>
</evidence>
<feature type="repeat" description="ANK" evidence="1">
    <location>
        <begin position="285"/>
        <end position="305"/>
    </location>
</feature>
<dbReference type="PANTHER" id="PTHR24118">
    <property type="entry name" value="POTE ANKYRIN DOMAIN"/>
    <property type="match status" value="1"/>
</dbReference>
<dbReference type="SMART" id="SM00248">
    <property type="entry name" value="ANK"/>
    <property type="match status" value="13"/>
</dbReference>
<accession>A0ABR1IAP9</accession>
<dbReference type="EMBL" id="JAZAVK010000017">
    <property type="protein sequence ID" value="KAK7430678.1"/>
    <property type="molecule type" value="Genomic_DNA"/>
</dbReference>